<dbReference type="EMBL" id="CM001223">
    <property type="protein sequence ID" value="KEH22630.1"/>
    <property type="molecule type" value="Genomic_DNA"/>
</dbReference>
<sequence length="88" mass="10083">MPLITQALYQIPIMLTFQFKGDNNFGVTLKCLMSLTKKTAVEHEYQEKVSNDHEIVRLELKARRNDSYAMSSSGGIVSLFNMVHEQMD</sequence>
<dbReference type="Proteomes" id="UP000002051">
    <property type="component" value="Unassembled WGS sequence"/>
</dbReference>
<gene>
    <name evidence="1" type="ordered locus">MTR_7g056163</name>
</gene>
<evidence type="ECO:0000313" key="3">
    <source>
        <dbReference type="Proteomes" id="UP000002051"/>
    </source>
</evidence>
<evidence type="ECO:0000313" key="1">
    <source>
        <dbReference type="EMBL" id="KEH22630.1"/>
    </source>
</evidence>
<evidence type="ECO:0000313" key="2">
    <source>
        <dbReference type="EnsemblPlants" id="KEH22630"/>
    </source>
</evidence>
<protein>
    <submittedName>
        <fullName evidence="1 2">Uncharacterized protein</fullName>
    </submittedName>
</protein>
<reference evidence="2" key="3">
    <citation type="submission" date="2015-04" db="UniProtKB">
        <authorList>
            <consortium name="EnsemblPlants"/>
        </authorList>
    </citation>
    <scope>IDENTIFICATION</scope>
    <source>
        <strain evidence="2">cv. Jemalong A17</strain>
    </source>
</reference>
<accession>A0A072U9V5</accession>
<proteinExistence type="predicted"/>
<name>A0A072U9V5_MEDTR</name>
<reference evidence="1 3" key="1">
    <citation type="journal article" date="2011" name="Nature">
        <title>The Medicago genome provides insight into the evolution of rhizobial symbioses.</title>
        <authorList>
            <person name="Young N.D."/>
            <person name="Debelle F."/>
            <person name="Oldroyd G.E."/>
            <person name="Geurts R."/>
            <person name="Cannon S.B."/>
            <person name="Udvardi M.K."/>
            <person name="Benedito V.A."/>
            <person name="Mayer K.F."/>
            <person name="Gouzy J."/>
            <person name="Schoof H."/>
            <person name="Van de Peer Y."/>
            <person name="Proost S."/>
            <person name="Cook D.R."/>
            <person name="Meyers B.C."/>
            <person name="Spannagl M."/>
            <person name="Cheung F."/>
            <person name="De Mita S."/>
            <person name="Krishnakumar V."/>
            <person name="Gundlach H."/>
            <person name="Zhou S."/>
            <person name="Mudge J."/>
            <person name="Bharti A.K."/>
            <person name="Murray J.D."/>
            <person name="Naoumkina M.A."/>
            <person name="Rosen B."/>
            <person name="Silverstein K.A."/>
            <person name="Tang H."/>
            <person name="Rombauts S."/>
            <person name="Zhao P.X."/>
            <person name="Zhou P."/>
            <person name="Barbe V."/>
            <person name="Bardou P."/>
            <person name="Bechner M."/>
            <person name="Bellec A."/>
            <person name="Berger A."/>
            <person name="Berges H."/>
            <person name="Bidwell S."/>
            <person name="Bisseling T."/>
            <person name="Choisne N."/>
            <person name="Couloux A."/>
            <person name="Denny R."/>
            <person name="Deshpande S."/>
            <person name="Dai X."/>
            <person name="Doyle J.J."/>
            <person name="Dudez A.M."/>
            <person name="Farmer A.D."/>
            <person name="Fouteau S."/>
            <person name="Franken C."/>
            <person name="Gibelin C."/>
            <person name="Gish J."/>
            <person name="Goldstein S."/>
            <person name="Gonzalez A.J."/>
            <person name="Green P.J."/>
            <person name="Hallab A."/>
            <person name="Hartog M."/>
            <person name="Hua A."/>
            <person name="Humphray S.J."/>
            <person name="Jeong D.H."/>
            <person name="Jing Y."/>
            <person name="Jocker A."/>
            <person name="Kenton S.M."/>
            <person name="Kim D.J."/>
            <person name="Klee K."/>
            <person name="Lai H."/>
            <person name="Lang C."/>
            <person name="Lin S."/>
            <person name="Macmil S.L."/>
            <person name="Magdelenat G."/>
            <person name="Matthews L."/>
            <person name="McCorrison J."/>
            <person name="Monaghan E.L."/>
            <person name="Mun J.H."/>
            <person name="Najar F.Z."/>
            <person name="Nicholson C."/>
            <person name="Noirot C."/>
            <person name="O'Bleness M."/>
            <person name="Paule C.R."/>
            <person name="Poulain J."/>
            <person name="Prion F."/>
            <person name="Qin B."/>
            <person name="Qu C."/>
            <person name="Retzel E.F."/>
            <person name="Riddle C."/>
            <person name="Sallet E."/>
            <person name="Samain S."/>
            <person name="Samson N."/>
            <person name="Sanders I."/>
            <person name="Saurat O."/>
            <person name="Scarpelli C."/>
            <person name="Schiex T."/>
            <person name="Segurens B."/>
            <person name="Severin A.J."/>
            <person name="Sherrier D.J."/>
            <person name="Shi R."/>
            <person name="Sims S."/>
            <person name="Singer S.R."/>
            <person name="Sinharoy S."/>
            <person name="Sterck L."/>
            <person name="Viollet A."/>
            <person name="Wang B.B."/>
            <person name="Wang K."/>
            <person name="Wang M."/>
            <person name="Wang X."/>
            <person name="Warfsmann J."/>
            <person name="Weissenbach J."/>
            <person name="White D.D."/>
            <person name="White J.D."/>
            <person name="Wiley G.B."/>
            <person name="Wincker P."/>
            <person name="Xing Y."/>
            <person name="Yang L."/>
            <person name="Yao Z."/>
            <person name="Ying F."/>
            <person name="Zhai J."/>
            <person name="Zhou L."/>
            <person name="Zuber A."/>
            <person name="Denarie J."/>
            <person name="Dixon R.A."/>
            <person name="May G.D."/>
            <person name="Schwartz D.C."/>
            <person name="Rogers J."/>
            <person name="Quetier F."/>
            <person name="Town C.D."/>
            <person name="Roe B.A."/>
        </authorList>
    </citation>
    <scope>NUCLEOTIDE SEQUENCE [LARGE SCALE GENOMIC DNA]</scope>
    <source>
        <strain evidence="1">A17</strain>
        <strain evidence="2 3">cv. Jemalong A17</strain>
    </source>
</reference>
<dbReference type="AlphaFoldDB" id="A0A072U9V5"/>
<reference evidence="1 3" key="2">
    <citation type="journal article" date="2014" name="BMC Genomics">
        <title>An improved genome release (version Mt4.0) for the model legume Medicago truncatula.</title>
        <authorList>
            <person name="Tang H."/>
            <person name="Krishnakumar V."/>
            <person name="Bidwell S."/>
            <person name="Rosen B."/>
            <person name="Chan A."/>
            <person name="Zhou S."/>
            <person name="Gentzbittel L."/>
            <person name="Childs K.L."/>
            <person name="Yandell M."/>
            <person name="Gundlach H."/>
            <person name="Mayer K.F."/>
            <person name="Schwartz D.C."/>
            <person name="Town C.D."/>
        </authorList>
    </citation>
    <scope>GENOME REANNOTATION</scope>
    <source>
        <strain evidence="1">A17</strain>
        <strain evidence="2 3">cv. Jemalong A17</strain>
    </source>
</reference>
<dbReference type="EnsemblPlants" id="KEH22630">
    <property type="protein sequence ID" value="KEH22630"/>
    <property type="gene ID" value="MTR_7g056163"/>
</dbReference>
<dbReference type="HOGENOM" id="CLU_2472501_0_0_1"/>
<organism evidence="1 3">
    <name type="scientific">Medicago truncatula</name>
    <name type="common">Barrel medic</name>
    <name type="synonym">Medicago tribuloides</name>
    <dbReference type="NCBI Taxonomy" id="3880"/>
    <lineage>
        <taxon>Eukaryota</taxon>
        <taxon>Viridiplantae</taxon>
        <taxon>Streptophyta</taxon>
        <taxon>Embryophyta</taxon>
        <taxon>Tracheophyta</taxon>
        <taxon>Spermatophyta</taxon>
        <taxon>Magnoliopsida</taxon>
        <taxon>eudicotyledons</taxon>
        <taxon>Gunneridae</taxon>
        <taxon>Pentapetalae</taxon>
        <taxon>rosids</taxon>
        <taxon>fabids</taxon>
        <taxon>Fabales</taxon>
        <taxon>Fabaceae</taxon>
        <taxon>Papilionoideae</taxon>
        <taxon>50 kb inversion clade</taxon>
        <taxon>NPAAA clade</taxon>
        <taxon>Hologalegina</taxon>
        <taxon>IRL clade</taxon>
        <taxon>Trifolieae</taxon>
        <taxon>Medicago</taxon>
    </lineage>
</organism>
<keyword evidence="3" id="KW-1185">Reference proteome</keyword>